<keyword evidence="2" id="KW-1185">Reference proteome</keyword>
<protein>
    <submittedName>
        <fullName evidence="1">Short-chain dehydrogenase</fullName>
    </submittedName>
</protein>
<reference evidence="1" key="1">
    <citation type="submission" date="2017-10" db="EMBL/GenBank/DDBJ databases">
        <title>Genome sequence of cellulolytic Lachnospiraceae bacterium XHS1971 isolated from hotspring sediment.</title>
        <authorList>
            <person name="Vasudevan G."/>
            <person name="Joshi A.J."/>
            <person name="Hivarkar S."/>
            <person name="Lanjekar V.B."/>
            <person name="Dhakephalkar P.K."/>
            <person name="Dagar S."/>
        </authorList>
    </citation>
    <scope>NUCLEOTIDE SEQUENCE</scope>
    <source>
        <strain evidence="1">XHS1971</strain>
    </source>
</reference>
<evidence type="ECO:0000313" key="2">
    <source>
        <dbReference type="Proteomes" id="UP000224460"/>
    </source>
</evidence>
<gene>
    <name evidence="1" type="ORF">CS063_12405</name>
</gene>
<evidence type="ECO:0000313" key="1">
    <source>
        <dbReference type="EMBL" id="PHV70100.1"/>
    </source>
</evidence>
<dbReference type="Proteomes" id="UP000224460">
    <property type="component" value="Unassembled WGS sequence"/>
</dbReference>
<organism evidence="1 2">
    <name type="scientific">Sporanaerobium hydrogeniformans</name>
    <dbReference type="NCBI Taxonomy" id="3072179"/>
    <lineage>
        <taxon>Bacteria</taxon>
        <taxon>Bacillati</taxon>
        <taxon>Bacillota</taxon>
        <taxon>Clostridia</taxon>
        <taxon>Lachnospirales</taxon>
        <taxon>Lachnospiraceae</taxon>
        <taxon>Sporanaerobium</taxon>
    </lineage>
</organism>
<sequence length="248" mass="27030">MSTLLKRVGIVTGASSGIGYAVANVLAEAGAIVYAISRTGKVKDETMPVHENVRHVQGDVCDDQTMQAVVDNIVKEHGKLDFLINNAGITEKHRAEAFPIEAFERIMKVNVQSVFRLCQICYPYLKNSEHVGRIVTISSMAAHLGFSEVTPYCVSKAAVLGLTRGLCVEWANNNITVNSVAPGWFPSEMSKQVMDEARKAKILARMPVHCFGDTRDLGAMVRFLLEDSAQYITGQDFAVDGGALAYGF</sequence>
<comment type="caution">
    <text evidence="1">The sequence shown here is derived from an EMBL/GenBank/DDBJ whole genome shotgun (WGS) entry which is preliminary data.</text>
</comment>
<proteinExistence type="predicted"/>
<name>A0AC61DB48_9FIRM</name>
<accession>A0AC61DB48</accession>
<dbReference type="EMBL" id="PEDL01000014">
    <property type="protein sequence ID" value="PHV70100.1"/>
    <property type="molecule type" value="Genomic_DNA"/>
</dbReference>